<evidence type="ECO:0008006" key="4">
    <source>
        <dbReference type="Google" id="ProtNLM"/>
    </source>
</evidence>
<proteinExistence type="predicted"/>
<dbReference type="AlphaFoldDB" id="A0AAD9N7H2"/>
<organism evidence="2 3">
    <name type="scientific">Ridgeia piscesae</name>
    <name type="common">Tubeworm</name>
    <dbReference type="NCBI Taxonomy" id="27915"/>
    <lineage>
        <taxon>Eukaryota</taxon>
        <taxon>Metazoa</taxon>
        <taxon>Spiralia</taxon>
        <taxon>Lophotrochozoa</taxon>
        <taxon>Annelida</taxon>
        <taxon>Polychaeta</taxon>
        <taxon>Sedentaria</taxon>
        <taxon>Canalipalpata</taxon>
        <taxon>Sabellida</taxon>
        <taxon>Siboglinidae</taxon>
        <taxon>Ridgeia</taxon>
    </lineage>
</organism>
<reference evidence="2" key="1">
    <citation type="journal article" date="2023" name="Mol. Biol. Evol.">
        <title>Third-Generation Sequencing Reveals the Adaptive Role of the Epigenome in Three Deep-Sea Polychaetes.</title>
        <authorList>
            <person name="Perez M."/>
            <person name="Aroh O."/>
            <person name="Sun Y."/>
            <person name="Lan Y."/>
            <person name="Juniper S.K."/>
            <person name="Young C.R."/>
            <person name="Angers B."/>
            <person name="Qian P.Y."/>
        </authorList>
    </citation>
    <scope>NUCLEOTIDE SEQUENCE</scope>
    <source>
        <strain evidence="2">R07B-5</strain>
    </source>
</reference>
<keyword evidence="1" id="KW-0732">Signal</keyword>
<accession>A0AAD9N7H2</accession>
<feature type="signal peptide" evidence="1">
    <location>
        <begin position="1"/>
        <end position="23"/>
    </location>
</feature>
<protein>
    <recommendedName>
        <fullName evidence="4">Secreted protein</fullName>
    </recommendedName>
</protein>
<feature type="chain" id="PRO_5042286515" description="Secreted protein" evidence="1">
    <location>
        <begin position="24"/>
        <end position="218"/>
    </location>
</feature>
<evidence type="ECO:0000256" key="1">
    <source>
        <dbReference type="SAM" id="SignalP"/>
    </source>
</evidence>
<gene>
    <name evidence="2" type="ORF">NP493_1913g00026</name>
</gene>
<evidence type="ECO:0000313" key="3">
    <source>
        <dbReference type="Proteomes" id="UP001209878"/>
    </source>
</evidence>
<name>A0AAD9N7H2_RIDPI</name>
<dbReference type="EMBL" id="JAODUO010001925">
    <property type="protein sequence ID" value="KAK2156954.1"/>
    <property type="molecule type" value="Genomic_DNA"/>
</dbReference>
<dbReference type="Proteomes" id="UP001209878">
    <property type="component" value="Unassembled WGS sequence"/>
</dbReference>
<keyword evidence="3" id="KW-1185">Reference proteome</keyword>
<comment type="caution">
    <text evidence="2">The sequence shown here is derived from an EMBL/GenBank/DDBJ whole genome shotgun (WGS) entry which is preliminary data.</text>
</comment>
<evidence type="ECO:0000313" key="2">
    <source>
        <dbReference type="EMBL" id="KAK2156954.1"/>
    </source>
</evidence>
<sequence length="218" mass="25662">MVQPSRVFWHFVVFYYLLHHVKCRVYYNNVTVWYNLQETAAPFHQLHQLMEWGFGFLVGGEVHFSMTCPTPEPYGRPDFYLLFCSTAEARELTRLAYSPMTDCSHFLSKSEVSSQLHHAKAYCHRARVTEQNTSNGKTLQPGQYVHQKRIMQRYFYTFILLQCQASDRANKNYSVRAVSCQVGLEGCCLQKRQFCHNFEVVCQVRIRQNSIRCYTLEL</sequence>